<proteinExistence type="predicted"/>
<reference evidence="1 2" key="1">
    <citation type="submission" date="2019-06" db="EMBL/GenBank/DDBJ databases">
        <authorList>
            <person name="Palmer J.M."/>
        </authorList>
    </citation>
    <scope>NUCLEOTIDE SEQUENCE [LARGE SCALE GENOMIC DNA]</scope>
    <source>
        <strain evidence="1 2">TWF102</strain>
    </source>
</reference>
<dbReference type="AlphaFoldDB" id="A0A7C8NH92"/>
<dbReference type="EMBL" id="WIQW01000002">
    <property type="protein sequence ID" value="KAF3112665.1"/>
    <property type="molecule type" value="Genomic_DNA"/>
</dbReference>
<evidence type="ECO:0000313" key="2">
    <source>
        <dbReference type="Proteomes" id="UP000475325"/>
    </source>
</evidence>
<sequence length="135" mass="14987">MRTRIPLIVRTPASRLGGWNPKLQLCDCANASKFALDLIQARRAYEAYKENLNKIESRSYLWILQLTPTPVTQVKIYAARSKYINGPEARAMDNIKSLAPAVADPGLGQSQSAIQGQVLVFEDTRTPAVNFLALK</sequence>
<evidence type="ECO:0000313" key="1">
    <source>
        <dbReference type="EMBL" id="KAF3112665.1"/>
    </source>
</evidence>
<organism evidence="1 2">
    <name type="scientific">Orbilia oligospora</name>
    <name type="common">Nematode-trapping fungus</name>
    <name type="synonym">Arthrobotrys oligospora</name>
    <dbReference type="NCBI Taxonomy" id="2813651"/>
    <lineage>
        <taxon>Eukaryota</taxon>
        <taxon>Fungi</taxon>
        <taxon>Dikarya</taxon>
        <taxon>Ascomycota</taxon>
        <taxon>Pezizomycotina</taxon>
        <taxon>Orbiliomycetes</taxon>
        <taxon>Orbiliales</taxon>
        <taxon>Orbiliaceae</taxon>
        <taxon>Orbilia</taxon>
    </lineage>
</organism>
<comment type="caution">
    <text evidence="1">The sequence shown here is derived from an EMBL/GenBank/DDBJ whole genome shotgun (WGS) entry which is preliminary data.</text>
</comment>
<gene>
    <name evidence="1" type="ORF">TWF102_004067</name>
</gene>
<name>A0A7C8NH92_ORBOL</name>
<dbReference type="Proteomes" id="UP000475325">
    <property type="component" value="Unassembled WGS sequence"/>
</dbReference>
<protein>
    <submittedName>
        <fullName evidence="1">Uncharacterized protein</fullName>
    </submittedName>
</protein>
<accession>A0A7C8NH92</accession>